<protein>
    <submittedName>
        <fullName evidence="1">YfiR family protein</fullName>
    </submittedName>
</protein>
<sequence length="170" mass="18831">MTNKSFLKSLMITAVILVFLNTKIQGQNVGEYQALYIYNFTKYIQWPNANQELVIGVLGSGTVDKALQKMVDSKGSNKLKLIKLTSNDNLSDCNIIFLAKNQDKNLELVLEKTKGKSVLIISESEGLAQKGAGISFFLEGNKLKFTINKAAVEERQMKISSNLLVLAKVI</sequence>
<evidence type="ECO:0000313" key="1">
    <source>
        <dbReference type="EMBL" id="MDN5211085.1"/>
    </source>
</evidence>
<organism evidence="1 2">
    <name type="scientific">Agaribacillus aureus</name>
    <dbReference type="NCBI Taxonomy" id="3051825"/>
    <lineage>
        <taxon>Bacteria</taxon>
        <taxon>Pseudomonadati</taxon>
        <taxon>Bacteroidota</taxon>
        <taxon>Cytophagia</taxon>
        <taxon>Cytophagales</taxon>
        <taxon>Splendidivirgaceae</taxon>
        <taxon>Agaribacillus</taxon>
    </lineage>
</organism>
<accession>A0ABT8L2P2</accession>
<gene>
    <name evidence="1" type="ORF">QQ020_03460</name>
</gene>
<keyword evidence="2" id="KW-1185">Reference proteome</keyword>
<evidence type="ECO:0000313" key="2">
    <source>
        <dbReference type="Proteomes" id="UP001172083"/>
    </source>
</evidence>
<dbReference type="InterPro" id="IPR025293">
    <property type="entry name" value="YfiR/HmsC-like"/>
</dbReference>
<name>A0ABT8L2P2_9BACT</name>
<reference evidence="1" key="1">
    <citation type="submission" date="2023-06" db="EMBL/GenBank/DDBJ databases">
        <title>Genomic of Agaribacillus aureum.</title>
        <authorList>
            <person name="Wang G."/>
        </authorList>
    </citation>
    <scope>NUCLEOTIDE SEQUENCE</scope>
    <source>
        <strain evidence="1">BMA12</strain>
    </source>
</reference>
<dbReference type="Proteomes" id="UP001172083">
    <property type="component" value="Unassembled WGS sequence"/>
</dbReference>
<dbReference type="RefSeq" id="WP_346756421.1">
    <property type="nucleotide sequence ID" value="NZ_JAUJEB010000001.1"/>
</dbReference>
<dbReference type="Pfam" id="PF13689">
    <property type="entry name" value="DUF4154"/>
    <property type="match status" value="1"/>
</dbReference>
<comment type="caution">
    <text evidence="1">The sequence shown here is derived from an EMBL/GenBank/DDBJ whole genome shotgun (WGS) entry which is preliminary data.</text>
</comment>
<proteinExistence type="predicted"/>
<dbReference type="EMBL" id="JAUJEB010000001">
    <property type="protein sequence ID" value="MDN5211085.1"/>
    <property type="molecule type" value="Genomic_DNA"/>
</dbReference>